<evidence type="ECO:0000259" key="1">
    <source>
        <dbReference type="SMART" id="SM00966"/>
    </source>
</evidence>
<dbReference type="Pfam" id="PF04014">
    <property type="entry name" value="MazE_antitoxin"/>
    <property type="match status" value="1"/>
</dbReference>
<dbReference type="InterPro" id="IPR037914">
    <property type="entry name" value="SpoVT-AbrB_sf"/>
</dbReference>
<gene>
    <name evidence="2" type="ORF">GEOBRER4_n2616</name>
</gene>
<dbReference type="SUPFAM" id="SSF89447">
    <property type="entry name" value="AbrB/MazE/MraZ-like"/>
    <property type="match status" value="1"/>
</dbReference>
<accession>A0A6S6M2Y1</accession>
<feature type="domain" description="SpoVT-AbrB" evidence="1">
    <location>
        <begin position="11"/>
        <end position="56"/>
    </location>
</feature>
<dbReference type="KEGG" id="gbn:GEOBRER4_25190"/>
<dbReference type="Gene3D" id="2.10.260.10">
    <property type="match status" value="1"/>
</dbReference>
<dbReference type="GO" id="GO:0097351">
    <property type="term" value="F:toxin sequestering activity"/>
    <property type="evidence" value="ECO:0007669"/>
    <property type="project" value="InterPro"/>
</dbReference>
<evidence type="ECO:0000313" key="3">
    <source>
        <dbReference type="Proteomes" id="UP000515472"/>
    </source>
</evidence>
<reference evidence="2 3" key="1">
    <citation type="submission" date="2020-06" db="EMBL/GenBank/DDBJ databases">
        <title>Interaction of electrochemicaly active bacteria, Geobacter bremensis R4 on different carbon anode.</title>
        <authorList>
            <person name="Meng L."/>
            <person name="Yoshida N."/>
        </authorList>
    </citation>
    <scope>NUCLEOTIDE SEQUENCE [LARGE SCALE GENOMIC DNA]</scope>
    <source>
        <strain evidence="2 3">R4</strain>
    </source>
</reference>
<evidence type="ECO:0000313" key="2">
    <source>
        <dbReference type="EMBL" id="BCG47769.1"/>
    </source>
</evidence>
<dbReference type="AlphaFoldDB" id="A0A6S6M2Y1"/>
<organism evidence="2 3">
    <name type="scientific">Citrifermentans bremense</name>
    <dbReference type="NCBI Taxonomy" id="60035"/>
    <lineage>
        <taxon>Bacteria</taxon>
        <taxon>Pseudomonadati</taxon>
        <taxon>Thermodesulfobacteriota</taxon>
        <taxon>Desulfuromonadia</taxon>
        <taxon>Geobacterales</taxon>
        <taxon>Geobacteraceae</taxon>
        <taxon>Citrifermentans</taxon>
    </lineage>
</organism>
<dbReference type="EMBL" id="AP023213">
    <property type="protein sequence ID" value="BCG47769.1"/>
    <property type="molecule type" value="Genomic_DNA"/>
</dbReference>
<dbReference type="SMART" id="SM00966">
    <property type="entry name" value="SpoVT_AbrB"/>
    <property type="match status" value="1"/>
</dbReference>
<dbReference type="Proteomes" id="UP000515472">
    <property type="component" value="Chromosome"/>
</dbReference>
<name>A0A6S6M2Y1_9BACT</name>
<proteinExistence type="predicted"/>
<dbReference type="InterPro" id="IPR039052">
    <property type="entry name" value="Antitox_PemI-like"/>
</dbReference>
<dbReference type="RefSeq" id="WP_085812255.1">
    <property type="nucleotide sequence ID" value="NZ_AP023213.1"/>
</dbReference>
<dbReference type="PANTHER" id="PTHR40516:SF1">
    <property type="entry name" value="ANTITOXIN CHPS-RELATED"/>
    <property type="match status" value="1"/>
</dbReference>
<protein>
    <recommendedName>
        <fullName evidence="1">SpoVT-AbrB domain-containing protein</fullName>
    </recommendedName>
</protein>
<sequence>MRQAEAVLDLKQWGNNLGVRLPMRVARAAHLHLNQKVLVAVEDGRVVITPVEELEPTLEQRLSLFDPAKHGGEAMAVEPVGAEKW</sequence>
<keyword evidence="3" id="KW-1185">Reference proteome</keyword>
<dbReference type="PANTHER" id="PTHR40516">
    <property type="entry name" value="ANTITOXIN CHPS-RELATED"/>
    <property type="match status" value="1"/>
</dbReference>
<dbReference type="GO" id="GO:0003677">
    <property type="term" value="F:DNA binding"/>
    <property type="evidence" value="ECO:0007669"/>
    <property type="project" value="InterPro"/>
</dbReference>
<dbReference type="InterPro" id="IPR007159">
    <property type="entry name" value="SpoVT-AbrB_dom"/>
</dbReference>